<dbReference type="PANTHER" id="PTHR37852">
    <property type="entry name" value="YALI0B21208P"/>
    <property type="match status" value="1"/>
</dbReference>
<sequence length="238" mass="26873">MTNLWSYFFGAKDELDPAMRDLLDKGEITQEEVDRQLTIMEAEKEEVQAKHQAEIDQWYARNVNQRFNLPADARLPLIAGGVSIWSGCFGFYNGLKAASLKYLAENAHRLPKKKGGWYFYHKRKNHVCYMKGMEAAFKNLARTNILVVGGLFGTEALLDKARGQIDFLNTTVAAVAAGATYGGLFKLTRVQTVNLMRQGLWLGLAGGLFQDYFIYKRSPQDVWYAKYALHTGEKLADA</sequence>
<dbReference type="STRING" id="984486.A0A1E3QIN8"/>
<organism evidence="1 2">
    <name type="scientific">Babjeviella inositovora NRRL Y-12698</name>
    <dbReference type="NCBI Taxonomy" id="984486"/>
    <lineage>
        <taxon>Eukaryota</taxon>
        <taxon>Fungi</taxon>
        <taxon>Dikarya</taxon>
        <taxon>Ascomycota</taxon>
        <taxon>Saccharomycotina</taxon>
        <taxon>Pichiomycetes</taxon>
        <taxon>Serinales incertae sedis</taxon>
        <taxon>Babjeviella</taxon>
    </lineage>
</organism>
<dbReference type="RefSeq" id="XP_018982889.1">
    <property type="nucleotide sequence ID" value="XM_019129828.1"/>
</dbReference>
<dbReference type="GeneID" id="30147681"/>
<proteinExistence type="predicted"/>
<dbReference type="PANTHER" id="PTHR37852:SF1">
    <property type="entry name" value="HIG1 DOMAIN-CONTAINING PROTEIN"/>
    <property type="match status" value="1"/>
</dbReference>
<dbReference type="EMBL" id="KV454439">
    <property type="protein sequence ID" value="ODQ77561.1"/>
    <property type="molecule type" value="Genomic_DNA"/>
</dbReference>
<evidence type="ECO:0000313" key="1">
    <source>
        <dbReference type="EMBL" id="ODQ77561.1"/>
    </source>
</evidence>
<keyword evidence="2" id="KW-1185">Reference proteome</keyword>
<name>A0A1E3QIN8_9ASCO</name>
<evidence type="ECO:0000313" key="2">
    <source>
        <dbReference type="Proteomes" id="UP000094336"/>
    </source>
</evidence>
<reference evidence="2" key="1">
    <citation type="submission" date="2016-05" db="EMBL/GenBank/DDBJ databases">
        <title>Comparative genomics of biotechnologically important yeasts.</title>
        <authorList>
            <consortium name="DOE Joint Genome Institute"/>
            <person name="Riley R."/>
            <person name="Haridas S."/>
            <person name="Wolfe K.H."/>
            <person name="Lopes M.R."/>
            <person name="Hittinger C.T."/>
            <person name="Goker M."/>
            <person name="Salamov A."/>
            <person name="Wisecaver J."/>
            <person name="Long T.M."/>
            <person name="Aerts A.L."/>
            <person name="Barry K."/>
            <person name="Choi C."/>
            <person name="Clum A."/>
            <person name="Coughlan A.Y."/>
            <person name="Deshpande S."/>
            <person name="Douglass A.P."/>
            <person name="Hanson S.J."/>
            <person name="Klenk H.-P."/>
            <person name="Labutti K."/>
            <person name="Lapidus A."/>
            <person name="Lindquist E."/>
            <person name="Lipzen A."/>
            <person name="Meier-Kolthoff J.P."/>
            <person name="Ohm R.A."/>
            <person name="Otillar R.P."/>
            <person name="Pangilinan J."/>
            <person name="Peng Y."/>
            <person name="Rokas A."/>
            <person name="Rosa C.A."/>
            <person name="Scheuner C."/>
            <person name="Sibirny A.A."/>
            <person name="Slot J.C."/>
            <person name="Stielow J.B."/>
            <person name="Sun H."/>
            <person name="Kurtzman C.P."/>
            <person name="Blackwell M."/>
            <person name="Grigoriev I.V."/>
            <person name="Jeffries T.W."/>
        </authorList>
    </citation>
    <scope>NUCLEOTIDE SEQUENCE [LARGE SCALE GENOMIC DNA]</scope>
    <source>
        <strain evidence="2">NRRL Y-12698</strain>
    </source>
</reference>
<dbReference type="Proteomes" id="UP000094336">
    <property type="component" value="Unassembled WGS sequence"/>
</dbReference>
<dbReference type="AlphaFoldDB" id="A0A1E3QIN8"/>
<gene>
    <name evidence="1" type="ORF">BABINDRAFT_163299</name>
</gene>
<accession>A0A1E3QIN8</accession>
<protein>
    <submittedName>
        <fullName evidence="1">Uncharacterized protein</fullName>
    </submittedName>
</protein>
<dbReference type="OrthoDB" id="5584028at2759"/>